<dbReference type="GO" id="GO:0008745">
    <property type="term" value="F:N-acetylmuramoyl-L-alanine amidase activity"/>
    <property type="evidence" value="ECO:0007669"/>
    <property type="project" value="UniProtKB-EC"/>
</dbReference>
<organism evidence="6 7">
    <name type="scientific">Pelagivirga sediminicola</name>
    <dbReference type="NCBI Taxonomy" id="2170575"/>
    <lineage>
        <taxon>Bacteria</taxon>
        <taxon>Pseudomonadati</taxon>
        <taxon>Pseudomonadota</taxon>
        <taxon>Alphaproteobacteria</taxon>
        <taxon>Rhodobacterales</taxon>
        <taxon>Paracoccaceae</taxon>
        <taxon>Pelagivirga</taxon>
    </lineage>
</organism>
<dbReference type="GO" id="GO:0019867">
    <property type="term" value="C:outer membrane"/>
    <property type="evidence" value="ECO:0007669"/>
    <property type="project" value="TreeGrafter"/>
</dbReference>
<evidence type="ECO:0000259" key="5">
    <source>
        <dbReference type="SMART" id="SM00644"/>
    </source>
</evidence>
<dbReference type="PANTHER" id="PTHR30417">
    <property type="entry name" value="N-ACETYLMURAMOYL-L-ALANINE AMIDASE AMID"/>
    <property type="match status" value="1"/>
</dbReference>
<dbReference type="GO" id="GO:0071555">
    <property type="term" value="P:cell wall organization"/>
    <property type="evidence" value="ECO:0007669"/>
    <property type="project" value="UniProtKB-KW"/>
</dbReference>
<dbReference type="InterPro" id="IPR002502">
    <property type="entry name" value="Amidase_domain"/>
</dbReference>
<dbReference type="GO" id="GO:0009253">
    <property type="term" value="P:peptidoglycan catabolic process"/>
    <property type="evidence" value="ECO:0007669"/>
    <property type="project" value="InterPro"/>
</dbReference>
<evidence type="ECO:0000313" key="6">
    <source>
        <dbReference type="EMBL" id="PVA09207.1"/>
    </source>
</evidence>
<dbReference type="Gene3D" id="3.40.80.10">
    <property type="entry name" value="Peptidoglycan recognition protein-like"/>
    <property type="match status" value="1"/>
</dbReference>
<dbReference type="PANTHER" id="PTHR30417:SF1">
    <property type="entry name" value="N-ACETYLMURAMOYL-L-ALANINE AMIDASE AMID"/>
    <property type="match status" value="1"/>
</dbReference>
<comment type="caution">
    <text evidence="6">The sequence shown here is derived from an EMBL/GenBank/DDBJ whole genome shotgun (WGS) entry which is preliminary data.</text>
</comment>
<dbReference type="Pfam" id="PF01510">
    <property type="entry name" value="Amidase_2"/>
    <property type="match status" value="1"/>
</dbReference>
<keyword evidence="7" id="KW-1185">Reference proteome</keyword>
<dbReference type="AlphaFoldDB" id="A0A2T7G477"/>
<dbReference type="SUPFAM" id="SSF55846">
    <property type="entry name" value="N-acetylmuramoyl-L-alanine amidase-like"/>
    <property type="match status" value="1"/>
</dbReference>
<evidence type="ECO:0000313" key="7">
    <source>
        <dbReference type="Proteomes" id="UP000244446"/>
    </source>
</evidence>
<keyword evidence="3" id="KW-0378">Hydrolase</keyword>
<dbReference type="OrthoDB" id="9794842at2"/>
<dbReference type="SMART" id="SM00644">
    <property type="entry name" value="Ami_2"/>
    <property type="match status" value="1"/>
</dbReference>
<evidence type="ECO:0000256" key="2">
    <source>
        <dbReference type="ARBA" id="ARBA00011901"/>
    </source>
</evidence>
<dbReference type="Proteomes" id="UP000244446">
    <property type="component" value="Unassembled WGS sequence"/>
</dbReference>
<keyword evidence="4" id="KW-0961">Cell wall biogenesis/degradation</keyword>
<dbReference type="InterPro" id="IPR036505">
    <property type="entry name" value="Amidase/PGRP_sf"/>
</dbReference>
<accession>A0A2T7G477</accession>
<evidence type="ECO:0000256" key="1">
    <source>
        <dbReference type="ARBA" id="ARBA00001561"/>
    </source>
</evidence>
<dbReference type="EC" id="3.5.1.28" evidence="2"/>
<evidence type="ECO:0000256" key="4">
    <source>
        <dbReference type="ARBA" id="ARBA00023316"/>
    </source>
</evidence>
<name>A0A2T7G477_9RHOB</name>
<comment type="catalytic activity">
    <reaction evidence="1">
        <text>Hydrolyzes the link between N-acetylmuramoyl residues and L-amino acid residues in certain cell-wall glycopeptides.</text>
        <dbReference type="EC" id="3.5.1.28"/>
    </reaction>
</comment>
<proteinExistence type="predicted"/>
<sequence>MPATGIRAPSARPPAAEAGRVTVPALAPGAAGSAIWRASPNVGARRGGLRPDMLVLHFTKMATAEAAVDRLCDPQAGVSCHYVIGEDGTLWQLVDEAQRAWHAGRGSWDGAGDVNSRSIGIELANRGNHPFAEPQMRVLEALMGGIMARWHIRPERVIGHSDMAPDRKDDPGPHFDWRRLALQGLAVWPAPGAGADPARFRALSERIGYGAEFTDAQVLTALRLRWRPWAREPLAAEDMAVVADIAARFGVDRAGPGA</sequence>
<gene>
    <name evidence="6" type="ORF">DC366_14980</name>
</gene>
<dbReference type="EMBL" id="QCYH01000010">
    <property type="protein sequence ID" value="PVA09207.1"/>
    <property type="molecule type" value="Genomic_DNA"/>
</dbReference>
<dbReference type="GO" id="GO:0009254">
    <property type="term" value="P:peptidoglycan turnover"/>
    <property type="evidence" value="ECO:0007669"/>
    <property type="project" value="TreeGrafter"/>
</dbReference>
<dbReference type="CDD" id="cd06583">
    <property type="entry name" value="PGRP"/>
    <property type="match status" value="1"/>
</dbReference>
<dbReference type="InterPro" id="IPR051206">
    <property type="entry name" value="NAMLAA_amidase_2"/>
</dbReference>
<evidence type="ECO:0000256" key="3">
    <source>
        <dbReference type="ARBA" id="ARBA00022801"/>
    </source>
</evidence>
<reference evidence="6 7" key="1">
    <citation type="submission" date="2018-04" db="EMBL/GenBank/DDBJ databases">
        <title>Pelagivirga bohaiensis gen. nov., sp. nov., a bacterium isolated from the Bohai Sea.</title>
        <authorList>
            <person name="Ji X."/>
        </authorList>
    </citation>
    <scope>NUCLEOTIDE SEQUENCE [LARGE SCALE GENOMIC DNA]</scope>
    <source>
        <strain evidence="6 7">BH-SD19</strain>
    </source>
</reference>
<protein>
    <recommendedName>
        <fullName evidence="2">N-acetylmuramoyl-L-alanine amidase</fullName>
        <ecNumber evidence="2">3.5.1.28</ecNumber>
    </recommendedName>
</protein>
<feature type="domain" description="N-acetylmuramoyl-L-alanine amidase" evidence="5">
    <location>
        <begin position="39"/>
        <end position="172"/>
    </location>
</feature>